<keyword evidence="3" id="KW-1185">Reference proteome</keyword>
<protein>
    <submittedName>
        <fullName evidence="4">Short chain dehydrogenase</fullName>
    </submittedName>
</protein>
<reference evidence="1 3" key="2">
    <citation type="submission" date="2018-11" db="EMBL/GenBank/DDBJ databases">
        <authorList>
            <consortium name="Pathogen Informatics"/>
        </authorList>
    </citation>
    <scope>NUCLEOTIDE SEQUENCE [LARGE SCALE GENOMIC DNA]</scope>
</reference>
<dbReference type="Gene3D" id="3.40.50.720">
    <property type="entry name" value="NAD(P)-binding Rossmann-like Domain"/>
    <property type="match status" value="1"/>
</dbReference>
<accession>A0A0N4UH56</accession>
<evidence type="ECO:0000313" key="4">
    <source>
        <dbReference type="WBParaSite" id="DME_0000685901-mRNA-1"/>
    </source>
</evidence>
<dbReference type="AlphaFoldDB" id="A0A0N4UH56"/>
<dbReference type="InterPro" id="IPR036291">
    <property type="entry name" value="NAD(P)-bd_dom_sf"/>
</dbReference>
<proteinExistence type="predicted"/>
<dbReference type="SUPFAM" id="SSF51735">
    <property type="entry name" value="NAD(P)-binding Rossmann-fold domains"/>
    <property type="match status" value="1"/>
</dbReference>
<gene>
    <name evidence="1" type="ORF">DME_LOCUS1473</name>
</gene>
<evidence type="ECO:0000313" key="3">
    <source>
        <dbReference type="Proteomes" id="UP000274756"/>
    </source>
</evidence>
<evidence type="ECO:0000313" key="2">
    <source>
        <dbReference type="Proteomes" id="UP000038040"/>
    </source>
</evidence>
<organism evidence="2 4">
    <name type="scientific">Dracunculus medinensis</name>
    <name type="common">Guinea worm</name>
    <dbReference type="NCBI Taxonomy" id="318479"/>
    <lineage>
        <taxon>Eukaryota</taxon>
        <taxon>Metazoa</taxon>
        <taxon>Ecdysozoa</taxon>
        <taxon>Nematoda</taxon>
        <taxon>Chromadorea</taxon>
        <taxon>Rhabditida</taxon>
        <taxon>Spirurina</taxon>
        <taxon>Dracunculoidea</taxon>
        <taxon>Dracunculidae</taxon>
        <taxon>Dracunculus</taxon>
    </lineage>
</organism>
<dbReference type="WBParaSite" id="DME_0000685901-mRNA-1">
    <property type="protein sequence ID" value="DME_0000685901-mRNA-1"/>
    <property type="gene ID" value="DME_0000685901"/>
</dbReference>
<dbReference type="Proteomes" id="UP000274756">
    <property type="component" value="Unassembled WGS sequence"/>
</dbReference>
<dbReference type="STRING" id="318479.A0A0N4UH56"/>
<dbReference type="EMBL" id="UYYG01000022">
    <property type="protein sequence ID" value="VDN51500.1"/>
    <property type="molecule type" value="Genomic_DNA"/>
</dbReference>
<reference evidence="4" key="1">
    <citation type="submission" date="2017-02" db="UniProtKB">
        <authorList>
            <consortium name="WormBaseParasite"/>
        </authorList>
    </citation>
    <scope>IDENTIFICATION</scope>
</reference>
<evidence type="ECO:0000313" key="1">
    <source>
        <dbReference type="EMBL" id="VDN51500.1"/>
    </source>
</evidence>
<sequence>MFSPEGNMKSGWKSYARSKLALSILAHHLNGKDGIHAISVHPGIVQTSLSKPISSKTKNLLHMIRFNRFTDTLEEAANNVVEAIETQHFTGTYRNGKYFSRECRIVRCAKNGSELENLSSKMIQFILNDDNN</sequence>
<dbReference type="OrthoDB" id="9989144at2759"/>
<name>A0A0N4UH56_DRAME</name>
<dbReference type="Proteomes" id="UP000038040">
    <property type="component" value="Unplaced"/>
</dbReference>